<comment type="caution">
    <text evidence="1">The sequence shown here is derived from an EMBL/GenBank/DDBJ whole genome shotgun (WGS) entry which is preliminary data.</text>
</comment>
<dbReference type="Proteomes" id="UP000238479">
    <property type="component" value="Chromosome 5"/>
</dbReference>
<reference evidence="1 2" key="1">
    <citation type="journal article" date="2018" name="Nat. Genet.">
        <title>The Rosa genome provides new insights in the design of modern roses.</title>
        <authorList>
            <person name="Bendahmane M."/>
        </authorList>
    </citation>
    <scope>NUCLEOTIDE SEQUENCE [LARGE SCALE GENOMIC DNA]</scope>
    <source>
        <strain evidence="2">cv. Old Blush</strain>
    </source>
</reference>
<keyword evidence="2" id="KW-1185">Reference proteome</keyword>
<sequence length="69" mass="8045">MKPFVNCNSLTLHTHHSSHHFICSESPKWIENRRLRLAIGLGFRVDDIVIGIEIFEFRYSRASSGSIWM</sequence>
<evidence type="ECO:0000313" key="2">
    <source>
        <dbReference type="Proteomes" id="UP000238479"/>
    </source>
</evidence>
<dbReference type="EMBL" id="PDCK01000043">
    <property type="protein sequence ID" value="PRQ34604.1"/>
    <property type="molecule type" value="Genomic_DNA"/>
</dbReference>
<accession>A0A2P6QK96</accession>
<organism evidence="1 2">
    <name type="scientific">Rosa chinensis</name>
    <name type="common">China rose</name>
    <dbReference type="NCBI Taxonomy" id="74649"/>
    <lineage>
        <taxon>Eukaryota</taxon>
        <taxon>Viridiplantae</taxon>
        <taxon>Streptophyta</taxon>
        <taxon>Embryophyta</taxon>
        <taxon>Tracheophyta</taxon>
        <taxon>Spermatophyta</taxon>
        <taxon>Magnoliopsida</taxon>
        <taxon>eudicotyledons</taxon>
        <taxon>Gunneridae</taxon>
        <taxon>Pentapetalae</taxon>
        <taxon>rosids</taxon>
        <taxon>fabids</taxon>
        <taxon>Rosales</taxon>
        <taxon>Rosaceae</taxon>
        <taxon>Rosoideae</taxon>
        <taxon>Rosoideae incertae sedis</taxon>
        <taxon>Rosa</taxon>
    </lineage>
</organism>
<dbReference type="AlphaFoldDB" id="A0A2P6QK96"/>
<proteinExistence type="predicted"/>
<evidence type="ECO:0000313" key="1">
    <source>
        <dbReference type="EMBL" id="PRQ34604.1"/>
    </source>
</evidence>
<protein>
    <submittedName>
        <fullName evidence="1">Uncharacterized protein</fullName>
    </submittedName>
</protein>
<dbReference type="Gramene" id="PRQ34604">
    <property type="protein sequence ID" value="PRQ34604"/>
    <property type="gene ID" value="RchiOBHm_Chr5g0070871"/>
</dbReference>
<gene>
    <name evidence="1" type="ORF">RchiOBHm_Chr5g0070871</name>
</gene>
<name>A0A2P6QK96_ROSCH</name>